<proteinExistence type="predicted"/>
<evidence type="ECO:0000313" key="1">
    <source>
        <dbReference type="EMBL" id="CCX31391.1"/>
    </source>
</evidence>
<keyword evidence="2" id="KW-1185">Reference proteome</keyword>
<evidence type="ECO:0000313" key="2">
    <source>
        <dbReference type="Proteomes" id="UP000018144"/>
    </source>
</evidence>
<dbReference type="AlphaFoldDB" id="U4LU66"/>
<gene>
    <name evidence="1" type="ORF">PCON_10738</name>
</gene>
<organism evidence="1 2">
    <name type="scientific">Pyronema omphalodes (strain CBS 100304)</name>
    <name type="common">Pyronema confluens</name>
    <dbReference type="NCBI Taxonomy" id="1076935"/>
    <lineage>
        <taxon>Eukaryota</taxon>
        <taxon>Fungi</taxon>
        <taxon>Dikarya</taxon>
        <taxon>Ascomycota</taxon>
        <taxon>Pezizomycotina</taxon>
        <taxon>Pezizomycetes</taxon>
        <taxon>Pezizales</taxon>
        <taxon>Pyronemataceae</taxon>
        <taxon>Pyronema</taxon>
    </lineage>
</organism>
<dbReference type="Proteomes" id="UP000018144">
    <property type="component" value="Unassembled WGS sequence"/>
</dbReference>
<accession>U4LU66</accession>
<dbReference type="EMBL" id="HF935596">
    <property type="protein sequence ID" value="CCX31391.1"/>
    <property type="molecule type" value="Genomic_DNA"/>
</dbReference>
<reference evidence="1 2" key="1">
    <citation type="journal article" date="2013" name="PLoS Genet.">
        <title>The genome and development-dependent transcriptomes of Pyronema confluens: a window into fungal evolution.</title>
        <authorList>
            <person name="Traeger S."/>
            <person name="Altegoer F."/>
            <person name="Freitag M."/>
            <person name="Gabaldon T."/>
            <person name="Kempken F."/>
            <person name="Kumar A."/>
            <person name="Marcet-Houben M."/>
            <person name="Poggeler S."/>
            <person name="Stajich J.E."/>
            <person name="Nowrousian M."/>
        </authorList>
    </citation>
    <scope>NUCLEOTIDE SEQUENCE [LARGE SCALE GENOMIC DNA]</scope>
    <source>
        <strain evidence="2">CBS 100304</strain>
        <tissue evidence="1">Vegetative mycelium</tissue>
    </source>
</reference>
<protein>
    <submittedName>
        <fullName evidence="1">Uncharacterized protein</fullName>
    </submittedName>
</protein>
<name>U4LU66_PYROM</name>
<sequence>MPPSSTCRSYLVNLKACIGDNQYKWYCIVVNLFHEHT</sequence>